<accession>A0A8S3S207</accession>
<organism evidence="1 2">
    <name type="scientific">Mytilus edulis</name>
    <name type="common">Blue mussel</name>
    <dbReference type="NCBI Taxonomy" id="6550"/>
    <lineage>
        <taxon>Eukaryota</taxon>
        <taxon>Metazoa</taxon>
        <taxon>Spiralia</taxon>
        <taxon>Lophotrochozoa</taxon>
        <taxon>Mollusca</taxon>
        <taxon>Bivalvia</taxon>
        <taxon>Autobranchia</taxon>
        <taxon>Pteriomorphia</taxon>
        <taxon>Mytilida</taxon>
        <taxon>Mytiloidea</taxon>
        <taxon>Mytilidae</taxon>
        <taxon>Mytilinae</taxon>
        <taxon>Mytilus</taxon>
    </lineage>
</organism>
<reference evidence="1" key="1">
    <citation type="submission" date="2021-03" db="EMBL/GenBank/DDBJ databases">
        <authorList>
            <person name="Bekaert M."/>
        </authorList>
    </citation>
    <scope>NUCLEOTIDE SEQUENCE</scope>
</reference>
<comment type="caution">
    <text evidence="1">The sequence shown here is derived from an EMBL/GenBank/DDBJ whole genome shotgun (WGS) entry which is preliminary data.</text>
</comment>
<sequence length="440" mass="51053">MDTTTFADYFTEYWEEGNNANIGTISETKDHAPTTTLMNFTANSRIMSTIRTQTFKSGLNSHGEQNWGSHMTLPFLVYTRAQFQYTSQIGALTTEKIKDDEILLLSKGLKYIPSPSTKFAKSSIASDFNEFARKLRCKYHFDKGDIFKRHPFLTKSGYKPELANNAIETYIFKTKVEIDNITINKAHDNLTTLERKAISSLKRNEKIVIRKADKNNTTVIWDKTEYINEGLRQLSSATHFMEIAKLNIIETNQKINTIIFEMHRKGVMDEITFKYLSAKRDLKPGRLYLLPKLHKLDPELIESVQQNPTLYKNVRIQGRPIVSLSGTVLERIGQYLDKFMLPAVVKQETHLRDSLEFINIIEKLQVKPDAYLVSFDIKEIMNSITILIRRAYGTTNQTQYKVYEHKVHRKIRIYQDHNKDINPPLLFSKLPLYTLVNSEY</sequence>
<evidence type="ECO:0000313" key="1">
    <source>
        <dbReference type="EMBL" id="CAG2214712.1"/>
    </source>
</evidence>
<dbReference type="OrthoDB" id="10029313at2759"/>
<proteinExistence type="predicted"/>
<dbReference type="AlphaFoldDB" id="A0A8S3S207"/>
<dbReference type="EMBL" id="CAJPWZ010001419">
    <property type="protein sequence ID" value="CAG2214712.1"/>
    <property type="molecule type" value="Genomic_DNA"/>
</dbReference>
<evidence type="ECO:0000313" key="2">
    <source>
        <dbReference type="Proteomes" id="UP000683360"/>
    </source>
</evidence>
<gene>
    <name evidence="1" type="ORF">MEDL_28523</name>
</gene>
<keyword evidence="2" id="KW-1185">Reference proteome</keyword>
<protein>
    <submittedName>
        <fullName evidence="1">Uncharacterized protein</fullName>
    </submittedName>
</protein>
<name>A0A8S3S207_MYTED</name>
<dbReference type="Proteomes" id="UP000683360">
    <property type="component" value="Unassembled WGS sequence"/>
</dbReference>